<protein>
    <submittedName>
        <fullName evidence="2">Uncharacterized protein</fullName>
    </submittedName>
</protein>
<accession>A0ABX5NZY3</accession>
<proteinExistence type="predicted"/>
<evidence type="ECO:0000256" key="1">
    <source>
        <dbReference type="SAM" id="SignalP"/>
    </source>
</evidence>
<dbReference type="EMBL" id="QJRY01000001">
    <property type="protein sequence ID" value="PYB77838.1"/>
    <property type="molecule type" value="Genomic_DNA"/>
</dbReference>
<organism evidence="2 3">
    <name type="scientific">Rhizobium wuzhouense</name>
    <dbReference type="NCBI Taxonomy" id="1986026"/>
    <lineage>
        <taxon>Bacteria</taxon>
        <taxon>Pseudomonadati</taxon>
        <taxon>Pseudomonadota</taxon>
        <taxon>Alphaproteobacteria</taxon>
        <taxon>Hyphomicrobiales</taxon>
        <taxon>Rhizobiaceae</taxon>
        <taxon>Rhizobium/Agrobacterium group</taxon>
        <taxon>Rhizobium</taxon>
    </lineage>
</organism>
<feature type="signal peptide" evidence="1">
    <location>
        <begin position="1"/>
        <end position="25"/>
    </location>
</feature>
<keyword evidence="3" id="KW-1185">Reference proteome</keyword>
<dbReference type="Proteomes" id="UP000247536">
    <property type="component" value="Unassembled WGS sequence"/>
</dbReference>
<keyword evidence="1" id="KW-0732">Signal</keyword>
<feature type="chain" id="PRO_5046955490" evidence="1">
    <location>
        <begin position="26"/>
        <end position="119"/>
    </location>
</feature>
<name>A0ABX5NZY3_9HYPH</name>
<evidence type="ECO:0000313" key="2">
    <source>
        <dbReference type="EMBL" id="PYB77838.1"/>
    </source>
</evidence>
<comment type="caution">
    <text evidence="2">The sequence shown here is derived from an EMBL/GenBank/DDBJ whole genome shotgun (WGS) entry which is preliminary data.</text>
</comment>
<reference evidence="2 3" key="1">
    <citation type="submission" date="2018-06" db="EMBL/GenBank/DDBJ databases">
        <title>Rhizobium wuzhouense sp. nov., isolated from roots of Oryza officinalis.</title>
        <authorList>
            <person name="Yuan T."/>
        </authorList>
    </citation>
    <scope>NUCLEOTIDE SEQUENCE [LARGE SCALE GENOMIC DNA]</scope>
    <source>
        <strain evidence="2 3">W44</strain>
    </source>
</reference>
<gene>
    <name evidence="2" type="ORF">DMY87_05725</name>
</gene>
<evidence type="ECO:0000313" key="3">
    <source>
        <dbReference type="Proteomes" id="UP000247536"/>
    </source>
</evidence>
<sequence length="119" mass="12936">MIMMKKTILAAIVAAATFGVVSAQAATYVEAGGWTPREILFGKQYNGNVTAIRVDRGGFDRHTYPRQAIYPTGNSLRLAQAVVTEDPSLVAALQVRGIAQHNVLWVQTALNGGKIVYYR</sequence>